<evidence type="ECO:0000256" key="4">
    <source>
        <dbReference type="ARBA" id="ARBA00022723"/>
    </source>
</evidence>
<reference evidence="10 11" key="1">
    <citation type="submission" date="2016-06" db="EMBL/GenBank/DDBJ databases">
        <title>Evolution of pathogenesis and genome organization in the Tremellales.</title>
        <authorList>
            <person name="Cuomo C."/>
            <person name="Litvintseva A."/>
            <person name="Heitman J."/>
            <person name="Chen Y."/>
            <person name="Sun S."/>
            <person name="Springer D."/>
            <person name="Dromer F."/>
            <person name="Young S."/>
            <person name="Zeng Q."/>
            <person name="Chapman S."/>
            <person name="Gujja S."/>
            <person name="Saif S."/>
            <person name="Birren B."/>
        </authorList>
    </citation>
    <scope>NUCLEOTIDE SEQUENCE [LARGE SCALE GENOMIC DNA]</scope>
    <source>
        <strain evidence="10 11">CBS 6273</strain>
    </source>
</reference>
<dbReference type="PROSITE" id="PS50865">
    <property type="entry name" value="ZF_MYND_2"/>
    <property type="match status" value="1"/>
</dbReference>
<sequence>MRESNITGPPQNRAVTVITSMIYDRRALDTNSPLALLNSLTALTSLTATSPRIREILTIDGGLERLLDILRESSLPKEVPVPQDLWGLNGPPTARVITMERANSLKHSLAFQCVVNVGVRGSENVRTRVVQSGTLDIVAQIIESWLKDHGISIHSGPLGSQAAVDAFATGVPLPGTDSLRRKEKREGREERDRDRERERERDRGDRGERGERSHRSRTVHHHHQQAEEPTPTATIGRGPPGVPLSTDSTPDPAAPQPRRPFEEPDTTLNDTDVDMADADVEGGESTDASMDADDLSVDVDMAATEDALGSRFGASQPSTTPRAATTVLPMSIPSTSRQGRERDTHSGGVAESLSGDDAAPSAGIPRITSESNLAASNPGIRPPTLTIGGPSRLPHLAQDPTSTQSSPMATPPPRQDGESVSSGASVRHGRRGTIIARPGNLAPRNDRERELNRGNESGQSDGGEDMDLPTATIAAGIAAVNAQAMENNGPIVPDEPGPPPNVEIVETTGAGQEELEGPDPEVIAAEQARLDMEAGAPPGQPGAAQTPRVAPTDAQTPRQAPGQGTVPAVEAQIIIANGAPRSFDNLGNYVGISSLLNPDGNRYSDDSILLALQLFAYLSKYPHLRSAFHHPRRPIHATFDYGDDWASLAERPGISETPDIFSLVERLTFRPSPSDPVMFKVPPEIQYWAGVIMRNSCRKDDARGGIRQCANMSCGRWEKYSREFAKCRRCRKAKYCSKECQSRAWQEGHRFWCSTSKDHDPAQIALEGSSRHAPPQAGRGGDDDEDYQIGLQMGLSPEVVSRALAAARAAGIIPQRGQEFIEGDGPEGLTGPTTTGTVTPAGNTAATAAAVTPTRATTGPAVAPSPHAPRRQVEPGQQVPPRVAEAWARFQNVGTFLGIRSPTAPTTAAMGNNDVASGASTPDVQIPEIFPRTRPQPPPALTPNTVQAIRSAANEQVQQEALAHRVEEALTAQSRATGGGLSAEDQEARRLRLEQALQRVQETQRLQAEAQRAGESVPVPHGTVGSSSQPAGRAREEEGEAVDVRSAVAESWLARQRSAHAAASGSSGERQRPLGNNQGSSRRHGRGPGH</sequence>
<dbReference type="Proteomes" id="UP000095149">
    <property type="component" value="Unassembled WGS sequence"/>
</dbReference>
<keyword evidence="4" id="KW-0479">Metal-binding</keyword>
<dbReference type="OrthoDB" id="5594178at2759"/>
<feature type="compositionally biased region" description="Low complexity" evidence="8">
    <location>
        <begin position="1059"/>
        <end position="1068"/>
    </location>
</feature>
<feature type="compositionally biased region" description="Low complexity" evidence="8">
    <location>
        <begin position="534"/>
        <end position="545"/>
    </location>
</feature>
<feature type="region of interest" description="Disordered" evidence="8">
    <location>
        <begin position="819"/>
        <end position="876"/>
    </location>
</feature>
<feature type="compositionally biased region" description="Basic and acidic residues" evidence="8">
    <location>
        <begin position="178"/>
        <end position="213"/>
    </location>
</feature>
<feature type="region of interest" description="Disordered" evidence="8">
    <location>
        <begin position="768"/>
        <end position="788"/>
    </location>
</feature>
<dbReference type="GO" id="GO:0007163">
    <property type="term" value="P:establishment or maintenance of cell polarity"/>
    <property type="evidence" value="ECO:0007669"/>
    <property type="project" value="TreeGrafter"/>
</dbReference>
<evidence type="ECO:0000256" key="7">
    <source>
        <dbReference type="PROSITE-ProRule" id="PRU00134"/>
    </source>
</evidence>
<evidence type="ECO:0000256" key="6">
    <source>
        <dbReference type="ARBA" id="ARBA00022833"/>
    </source>
</evidence>
<feature type="region of interest" description="Disordered" evidence="8">
    <location>
        <begin position="1002"/>
        <end position="1090"/>
    </location>
</feature>
<dbReference type="GO" id="GO:0005737">
    <property type="term" value="C:cytoplasm"/>
    <property type="evidence" value="ECO:0007669"/>
    <property type="project" value="UniProtKB-SubCell"/>
</dbReference>
<dbReference type="InterPro" id="IPR051664">
    <property type="entry name" value="MYND-type_zinc_finger"/>
</dbReference>
<evidence type="ECO:0000256" key="8">
    <source>
        <dbReference type="SAM" id="MobiDB-lite"/>
    </source>
</evidence>
<feature type="compositionally biased region" description="Basic and acidic residues" evidence="8">
    <location>
        <begin position="444"/>
        <end position="453"/>
    </location>
</feature>
<evidence type="ECO:0000256" key="2">
    <source>
        <dbReference type="ARBA" id="ARBA00010655"/>
    </source>
</evidence>
<evidence type="ECO:0000256" key="5">
    <source>
        <dbReference type="ARBA" id="ARBA00022771"/>
    </source>
</evidence>
<evidence type="ECO:0000313" key="10">
    <source>
        <dbReference type="EMBL" id="ODO11001.1"/>
    </source>
</evidence>
<keyword evidence="6" id="KW-0862">Zinc</keyword>
<feature type="compositionally biased region" description="Low complexity" evidence="8">
    <location>
        <begin position="827"/>
        <end position="864"/>
    </location>
</feature>
<dbReference type="PANTHER" id="PTHR47442">
    <property type="entry name" value="MYND-TYPE ZINC FINGER PROTEIN MUB1"/>
    <property type="match status" value="1"/>
</dbReference>
<feature type="compositionally biased region" description="Polar residues" evidence="8">
    <location>
        <begin position="399"/>
        <end position="408"/>
    </location>
</feature>
<feature type="domain" description="MYND-type" evidence="9">
    <location>
        <begin position="711"/>
        <end position="753"/>
    </location>
</feature>
<feature type="region of interest" description="Disordered" evidence="8">
    <location>
        <begin position="533"/>
        <end position="564"/>
    </location>
</feature>
<feature type="region of interest" description="Disordered" evidence="8">
    <location>
        <begin position="169"/>
        <end position="468"/>
    </location>
</feature>
<keyword evidence="5 7" id="KW-0863">Zinc-finger</keyword>
<comment type="similarity">
    <text evidence="2">Belongs to the MUB1/samB family.</text>
</comment>
<evidence type="ECO:0000256" key="1">
    <source>
        <dbReference type="ARBA" id="ARBA00004496"/>
    </source>
</evidence>
<evidence type="ECO:0000313" key="11">
    <source>
        <dbReference type="Proteomes" id="UP000095149"/>
    </source>
</evidence>
<feature type="compositionally biased region" description="Basic residues" evidence="8">
    <location>
        <begin position="1081"/>
        <end position="1090"/>
    </location>
</feature>
<name>A0A1E3KD19_9TREE</name>
<feature type="compositionally biased region" description="Basic residues" evidence="8">
    <location>
        <begin position="214"/>
        <end position="223"/>
    </location>
</feature>
<dbReference type="EMBL" id="MEKH01000002">
    <property type="protein sequence ID" value="ODO11001.1"/>
    <property type="molecule type" value="Genomic_DNA"/>
</dbReference>
<dbReference type="GO" id="GO:0008270">
    <property type="term" value="F:zinc ion binding"/>
    <property type="evidence" value="ECO:0007669"/>
    <property type="project" value="UniProtKB-KW"/>
</dbReference>
<proteinExistence type="inferred from homology"/>
<dbReference type="Gene3D" id="6.10.140.2220">
    <property type="match status" value="1"/>
</dbReference>
<dbReference type="GO" id="GO:1990304">
    <property type="term" value="C:MUB1-RAD6-UBR2 ubiquitin ligase complex"/>
    <property type="evidence" value="ECO:0007669"/>
    <property type="project" value="TreeGrafter"/>
</dbReference>
<protein>
    <recommendedName>
        <fullName evidence="9">MYND-type domain-containing protein</fullName>
    </recommendedName>
</protein>
<dbReference type="PANTHER" id="PTHR47442:SF1">
    <property type="entry name" value="MYND-TYPE ZINC FINGER PROTEIN MUB1"/>
    <property type="match status" value="1"/>
</dbReference>
<accession>A0A1E3KD19</accession>
<dbReference type="SUPFAM" id="SSF144232">
    <property type="entry name" value="HIT/MYND zinc finger-like"/>
    <property type="match status" value="1"/>
</dbReference>
<feature type="compositionally biased region" description="Acidic residues" evidence="8">
    <location>
        <begin position="271"/>
        <end position="297"/>
    </location>
</feature>
<comment type="subcellular location">
    <subcellularLocation>
        <location evidence="1">Cytoplasm</location>
    </subcellularLocation>
</comment>
<feature type="compositionally biased region" description="Polar residues" evidence="8">
    <location>
        <begin position="313"/>
        <end position="323"/>
    </location>
</feature>
<dbReference type="AlphaFoldDB" id="A0A1E3KD19"/>
<evidence type="ECO:0000256" key="3">
    <source>
        <dbReference type="ARBA" id="ARBA00022490"/>
    </source>
</evidence>
<dbReference type="Pfam" id="PF01753">
    <property type="entry name" value="zf-MYND"/>
    <property type="match status" value="1"/>
</dbReference>
<gene>
    <name evidence="10" type="ORF">I350_01601</name>
</gene>
<evidence type="ECO:0000259" key="9">
    <source>
        <dbReference type="PROSITE" id="PS50865"/>
    </source>
</evidence>
<dbReference type="InterPro" id="IPR002893">
    <property type="entry name" value="Znf_MYND"/>
</dbReference>
<organism evidence="10 11">
    <name type="scientific">Cryptococcus amylolentus CBS 6273</name>
    <dbReference type="NCBI Taxonomy" id="1296118"/>
    <lineage>
        <taxon>Eukaryota</taxon>
        <taxon>Fungi</taxon>
        <taxon>Dikarya</taxon>
        <taxon>Basidiomycota</taxon>
        <taxon>Agaricomycotina</taxon>
        <taxon>Tremellomycetes</taxon>
        <taxon>Tremellales</taxon>
        <taxon>Cryptococcaceae</taxon>
        <taxon>Cryptococcus</taxon>
    </lineage>
</organism>
<dbReference type="GO" id="GO:0006511">
    <property type="term" value="P:ubiquitin-dependent protein catabolic process"/>
    <property type="evidence" value="ECO:0007669"/>
    <property type="project" value="TreeGrafter"/>
</dbReference>
<keyword evidence="3" id="KW-0963">Cytoplasm</keyword>
<comment type="caution">
    <text evidence="10">The sequence shown here is derived from an EMBL/GenBank/DDBJ whole genome shotgun (WGS) entry which is preliminary data.</text>
</comment>